<accession>A0A124HWM7</accession>
<sequence length="96" mass="10208">MPGLLRGVARTAVVAGTATAVSNRVSRRQQGRWAAQQGPQEPAPQPAPAPPAEPSAPPPSDMTSKIEQLKQLGDLKTQGLLTEAEFEDQKRRLLAS</sequence>
<evidence type="ECO:0000259" key="2">
    <source>
        <dbReference type="Pfam" id="PF09851"/>
    </source>
</evidence>
<gene>
    <name evidence="3" type="ORF">AQJ46_32580</name>
</gene>
<dbReference type="InterPro" id="IPR018649">
    <property type="entry name" value="SHOCT"/>
</dbReference>
<dbReference type="EMBL" id="LMWU01000039">
    <property type="protein sequence ID" value="KUN62066.1"/>
    <property type="molecule type" value="Genomic_DNA"/>
</dbReference>
<dbReference type="AlphaFoldDB" id="A0A124HWM7"/>
<feature type="region of interest" description="Disordered" evidence="1">
    <location>
        <begin position="22"/>
        <end position="65"/>
    </location>
</feature>
<dbReference type="Proteomes" id="UP000053669">
    <property type="component" value="Unassembled WGS sequence"/>
</dbReference>
<evidence type="ECO:0000313" key="3">
    <source>
        <dbReference type="EMBL" id="KUN62066.1"/>
    </source>
</evidence>
<reference evidence="3 4" key="1">
    <citation type="submission" date="2015-10" db="EMBL/GenBank/DDBJ databases">
        <title>Draft genome sequence of Streptomyces canus DSM 40017, type strain for the species Streptomyces canus.</title>
        <authorList>
            <person name="Ruckert C."/>
            <person name="Winkler A."/>
            <person name="Kalinowski J."/>
            <person name="Kampfer P."/>
            <person name="Glaeser S."/>
        </authorList>
    </citation>
    <scope>NUCLEOTIDE SEQUENCE [LARGE SCALE GENOMIC DNA]</scope>
    <source>
        <strain evidence="3 4">DSM 40017</strain>
    </source>
</reference>
<feature type="compositionally biased region" description="Low complexity" evidence="1">
    <location>
        <begin position="31"/>
        <end position="40"/>
    </location>
</feature>
<proteinExistence type="predicted"/>
<comment type="caution">
    <text evidence="3">The sequence shown here is derived from an EMBL/GenBank/DDBJ whole genome shotgun (WGS) entry which is preliminary data.</text>
</comment>
<name>A0A124HWM7_9ACTN</name>
<feature type="domain" description="SHOCT" evidence="2">
    <location>
        <begin position="67"/>
        <end position="94"/>
    </location>
</feature>
<dbReference type="RefSeq" id="WP_059208986.1">
    <property type="nucleotide sequence ID" value="NZ_JBEXNU010000002.1"/>
</dbReference>
<feature type="compositionally biased region" description="Pro residues" evidence="1">
    <location>
        <begin position="41"/>
        <end position="60"/>
    </location>
</feature>
<dbReference type="STRING" id="58343.AQJ46_32580"/>
<protein>
    <recommendedName>
        <fullName evidence="2">SHOCT domain-containing protein</fullName>
    </recommendedName>
</protein>
<organism evidence="3 4">
    <name type="scientific">Streptomyces canus</name>
    <dbReference type="NCBI Taxonomy" id="58343"/>
    <lineage>
        <taxon>Bacteria</taxon>
        <taxon>Bacillati</taxon>
        <taxon>Actinomycetota</taxon>
        <taxon>Actinomycetes</taxon>
        <taxon>Kitasatosporales</taxon>
        <taxon>Streptomycetaceae</taxon>
        <taxon>Streptomyces</taxon>
        <taxon>Streptomyces aurantiacus group</taxon>
    </lineage>
</organism>
<dbReference type="Pfam" id="PF09851">
    <property type="entry name" value="SHOCT"/>
    <property type="match status" value="1"/>
</dbReference>
<evidence type="ECO:0000256" key="1">
    <source>
        <dbReference type="SAM" id="MobiDB-lite"/>
    </source>
</evidence>
<evidence type="ECO:0000313" key="4">
    <source>
        <dbReference type="Proteomes" id="UP000053669"/>
    </source>
</evidence>